<dbReference type="EC" id="2.3.1.-" evidence="6"/>
<comment type="cofactor">
    <cofactor evidence="1 6">
        <name>(R)-lipoate</name>
        <dbReference type="ChEBI" id="CHEBI:83088"/>
    </cofactor>
</comment>
<gene>
    <name evidence="10" type="ORF">H4W34_001724</name>
</gene>
<dbReference type="InterPro" id="IPR023213">
    <property type="entry name" value="CAT-like_dom_sf"/>
</dbReference>
<dbReference type="EMBL" id="JADBDZ010000001">
    <property type="protein sequence ID" value="MBE1531891.1"/>
    <property type="molecule type" value="Genomic_DNA"/>
</dbReference>
<evidence type="ECO:0000256" key="4">
    <source>
        <dbReference type="ARBA" id="ARBA00022823"/>
    </source>
</evidence>
<feature type="compositionally biased region" description="Polar residues" evidence="7">
    <location>
        <begin position="184"/>
        <end position="195"/>
    </location>
</feature>
<comment type="similarity">
    <text evidence="2 6">Belongs to the 2-oxoacid dehydrogenase family.</text>
</comment>
<dbReference type="InterPro" id="IPR004167">
    <property type="entry name" value="PSBD"/>
</dbReference>
<keyword evidence="4 6" id="KW-0450">Lipoyl</keyword>
<dbReference type="PANTHER" id="PTHR43178">
    <property type="entry name" value="DIHYDROLIPOAMIDE ACETYLTRANSFERASE COMPONENT OF PYRUVATE DEHYDROGENASE COMPLEX"/>
    <property type="match status" value="1"/>
</dbReference>
<feature type="compositionally biased region" description="Low complexity" evidence="7">
    <location>
        <begin position="97"/>
        <end position="113"/>
    </location>
</feature>
<sequence length="445" mass="46941">MTEPQLFKLPDVGEGLTEAEIVKWHVQPGDTVEINQTIVEIETAKAIVELPCPFEGVVAELLVTEGETVDVGTPIIAVGAATDSQQGGAVATPVSEPPAQAAALSEAEAVPTADEPGMTSPGKPKRTPVLVGYGVKEGSTRRRPRKTNGATPTPAPARPQPVENRTLAKPPVRKMAKDLGVDLSTITGSGPNGSITRDDVRAATSPPATSPATGPREERVPVKGVRKATAAAMTTSAFTAPHVTEFLQVDVTRTMEAVKRIRELPEFADVKVSPLLLVARALLTAVARHPMVNATWAGEEIVVKRYVNLGIAAATERGLIVPKIKDAQDLDLPSLARALNDLAAKARAGKASPADLSDGTITITNVGVFGVDTGTPIITPGEAAILAFGQVRDMPWVHEGELAIRKVTTLSLSFDHRMVDGELGSRVLRDVGDMLEDPLRMLAWS</sequence>
<feature type="domain" description="Lipoyl-binding" evidence="8">
    <location>
        <begin position="4"/>
        <end position="79"/>
    </location>
</feature>
<feature type="region of interest" description="Disordered" evidence="7">
    <location>
        <begin position="87"/>
        <end position="170"/>
    </location>
</feature>
<evidence type="ECO:0000256" key="2">
    <source>
        <dbReference type="ARBA" id="ARBA00007317"/>
    </source>
</evidence>
<dbReference type="InterPro" id="IPR036625">
    <property type="entry name" value="E3-bd_dom_sf"/>
</dbReference>
<dbReference type="Pfam" id="PF02817">
    <property type="entry name" value="E3_binding"/>
    <property type="match status" value="1"/>
</dbReference>
<dbReference type="PROSITE" id="PS50968">
    <property type="entry name" value="BIOTINYL_LIPOYL"/>
    <property type="match status" value="1"/>
</dbReference>
<dbReference type="Gene3D" id="2.40.50.100">
    <property type="match status" value="1"/>
</dbReference>
<dbReference type="Gene3D" id="4.10.320.10">
    <property type="entry name" value="E3-binding domain"/>
    <property type="match status" value="1"/>
</dbReference>
<name>A0ABR9JMV2_9ACTN</name>
<feature type="region of interest" description="Disordered" evidence="7">
    <location>
        <begin position="182"/>
        <end position="221"/>
    </location>
</feature>
<dbReference type="Pfam" id="PF00198">
    <property type="entry name" value="2-oxoacid_dh"/>
    <property type="match status" value="1"/>
</dbReference>
<evidence type="ECO:0000259" key="9">
    <source>
        <dbReference type="PROSITE" id="PS51826"/>
    </source>
</evidence>
<evidence type="ECO:0000256" key="5">
    <source>
        <dbReference type="ARBA" id="ARBA00023315"/>
    </source>
</evidence>
<accession>A0ABR9JMV2</accession>
<evidence type="ECO:0000313" key="11">
    <source>
        <dbReference type="Proteomes" id="UP000627838"/>
    </source>
</evidence>
<dbReference type="CDD" id="cd06849">
    <property type="entry name" value="lipoyl_domain"/>
    <property type="match status" value="1"/>
</dbReference>
<keyword evidence="11" id="KW-1185">Reference proteome</keyword>
<dbReference type="SUPFAM" id="SSF52777">
    <property type="entry name" value="CoA-dependent acyltransferases"/>
    <property type="match status" value="1"/>
</dbReference>
<keyword evidence="5 6" id="KW-0012">Acyltransferase</keyword>
<dbReference type="Pfam" id="PF00364">
    <property type="entry name" value="Biotin_lipoyl"/>
    <property type="match status" value="1"/>
</dbReference>
<evidence type="ECO:0000256" key="3">
    <source>
        <dbReference type="ARBA" id="ARBA00022679"/>
    </source>
</evidence>
<evidence type="ECO:0000259" key="8">
    <source>
        <dbReference type="PROSITE" id="PS50968"/>
    </source>
</evidence>
<dbReference type="InterPro" id="IPR050743">
    <property type="entry name" value="2-oxoacid_DH_E2_comp"/>
</dbReference>
<dbReference type="Gene3D" id="3.30.559.10">
    <property type="entry name" value="Chloramphenicol acetyltransferase-like domain"/>
    <property type="match status" value="1"/>
</dbReference>
<dbReference type="Proteomes" id="UP000627838">
    <property type="component" value="Unassembled WGS sequence"/>
</dbReference>
<dbReference type="PROSITE" id="PS00189">
    <property type="entry name" value="LIPOYL"/>
    <property type="match status" value="1"/>
</dbReference>
<dbReference type="RefSeq" id="WP_192758675.1">
    <property type="nucleotide sequence ID" value="NZ_JADBDZ010000001.1"/>
</dbReference>
<dbReference type="SUPFAM" id="SSF47005">
    <property type="entry name" value="Peripheral subunit-binding domain of 2-oxo acid dehydrogenase complex"/>
    <property type="match status" value="1"/>
</dbReference>
<dbReference type="PANTHER" id="PTHR43178:SF5">
    <property type="entry name" value="LIPOAMIDE ACYLTRANSFERASE COMPONENT OF BRANCHED-CHAIN ALPHA-KETO ACID DEHYDROGENASE COMPLEX, MITOCHONDRIAL"/>
    <property type="match status" value="1"/>
</dbReference>
<protein>
    <recommendedName>
        <fullName evidence="6">Dihydrolipoamide acetyltransferase component of pyruvate dehydrogenase complex</fullName>
        <ecNumber evidence="6">2.3.1.-</ecNumber>
    </recommendedName>
</protein>
<dbReference type="SUPFAM" id="SSF51230">
    <property type="entry name" value="Single hybrid motif"/>
    <property type="match status" value="1"/>
</dbReference>
<evidence type="ECO:0000256" key="7">
    <source>
        <dbReference type="SAM" id="MobiDB-lite"/>
    </source>
</evidence>
<dbReference type="GO" id="GO:0004742">
    <property type="term" value="F:dihydrolipoyllysine-residue acetyltransferase activity"/>
    <property type="evidence" value="ECO:0007669"/>
    <property type="project" value="UniProtKB-EC"/>
</dbReference>
<keyword evidence="3 6" id="KW-0808">Transferase</keyword>
<dbReference type="InterPro" id="IPR000089">
    <property type="entry name" value="Biotin_lipoyl"/>
</dbReference>
<dbReference type="InterPro" id="IPR003016">
    <property type="entry name" value="2-oxoA_DH_lipoyl-BS"/>
</dbReference>
<organism evidence="10 11">
    <name type="scientific">Actinomadura algeriensis</name>
    <dbReference type="NCBI Taxonomy" id="1679523"/>
    <lineage>
        <taxon>Bacteria</taxon>
        <taxon>Bacillati</taxon>
        <taxon>Actinomycetota</taxon>
        <taxon>Actinomycetes</taxon>
        <taxon>Streptosporangiales</taxon>
        <taxon>Thermomonosporaceae</taxon>
        <taxon>Actinomadura</taxon>
    </lineage>
</organism>
<evidence type="ECO:0000313" key="10">
    <source>
        <dbReference type="EMBL" id="MBE1531891.1"/>
    </source>
</evidence>
<dbReference type="PROSITE" id="PS51826">
    <property type="entry name" value="PSBD"/>
    <property type="match status" value="1"/>
</dbReference>
<evidence type="ECO:0000256" key="1">
    <source>
        <dbReference type="ARBA" id="ARBA00001938"/>
    </source>
</evidence>
<comment type="caution">
    <text evidence="10">The sequence shown here is derived from an EMBL/GenBank/DDBJ whole genome shotgun (WGS) entry which is preliminary data.</text>
</comment>
<keyword evidence="10" id="KW-0670">Pyruvate</keyword>
<evidence type="ECO:0000256" key="6">
    <source>
        <dbReference type="RuleBase" id="RU003423"/>
    </source>
</evidence>
<dbReference type="InterPro" id="IPR001078">
    <property type="entry name" value="2-oxoacid_DH_actylTfrase"/>
</dbReference>
<feature type="compositionally biased region" description="Low complexity" evidence="7">
    <location>
        <begin position="202"/>
        <end position="213"/>
    </location>
</feature>
<feature type="domain" description="Peripheral subunit-binding (PSBD)" evidence="9">
    <location>
        <begin position="167"/>
        <end position="204"/>
    </location>
</feature>
<dbReference type="InterPro" id="IPR011053">
    <property type="entry name" value="Single_hybrid_motif"/>
</dbReference>
<proteinExistence type="inferred from homology"/>
<reference evidence="10 11" key="1">
    <citation type="submission" date="2020-10" db="EMBL/GenBank/DDBJ databases">
        <title>Sequencing the genomes of 1000 actinobacteria strains.</title>
        <authorList>
            <person name="Klenk H.-P."/>
        </authorList>
    </citation>
    <scope>NUCLEOTIDE SEQUENCE [LARGE SCALE GENOMIC DNA]</scope>
    <source>
        <strain evidence="10 11">DSM 46744</strain>
    </source>
</reference>